<accession>A0A418V549</accession>
<name>A0A418V549_9DEIO</name>
<dbReference type="Proteomes" id="UP000286287">
    <property type="component" value="Unassembled WGS sequence"/>
</dbReference>
<dbReference type="Pfam" id="PF11127">
    <property type="entry name" value="YgaP-like_TM"/>
    <property type="match status" value="1"/>
</dbReference>
<keyword evidence="1" id="KW-0812">Transmembrane</keyword>
<keyword evidence="4" id="KW-1185">Reference proteome</keyword>
<feature type="domain" description="Inner membrane protein YgaP-like transmembrane" evidence="2">
    <location>
        <begin position="1"/>
        <end position="63"/>
    </location>
</feature>
<dbReference type="EMBL" id="QYUJ01000014">
    <property type="protein sequence ID" value="RJF71135.1"/>
    <property type="molecule type" value="Genomic_DNA"/>
</dbReference>
<dbReference type="OrthoDB" id="5405951at2"/>
<evidence type="ECO:0000313" key="3">
    <source>
        <dbReference type="EMBL" id="RJF71135.1"/>
    </source>
</evidence>
<evidence type="ECO:0000256" key="1">
    <source>
        <dbReference type="SAM" id="Phobius"/>
    </source>
</evidence>
<reference evidence="3 4" key="1">
    <citation type="submission" date="2018-09" db="EMBL/GenBank/DDBJ databases">
        <authorList>
            <person name="Zhu H."/>
        </authorList>
    </citation>
    <scope>NUCLEOTIDE SEQUENCE [LARGE SCALE GENOMIC DNA]</scope>
    <source>
        <strain evidence="3 4">K2S05-167</strain>
    </source>
</reference>
<keyword evidence="1" id="KW-1133">Transmembrane helix</keyword>
<protein>
    <submittedName>
        <fullName evidence="3">DUF2892 domain-containing protein</fullName>
    </submittedName>
</protein>
<dbReference type="AlphaFoldDB" id="A0A418V549"/>
<keyword evidence="1" id="KW-0472">Membrane</keyword>
<dbReference type="InterPro" id="IPR021309">
    <property type="entry name" value="YgaP-like_TM"/>
</dbReference>
<feature type="transmembrane region" description="Helical" evidence="1">
    <location>
        <begin position="12"/>
        <end position="30"/>
    </location>
</feature>
<evidence type="ECO:0000313" key="4">
    <source>
        <dbReference type="Proteomes" id="UP000286287"/>
    </source>
</evidence>
<sequence length="64" mass="7013">MKVNEGSTDRYLRIGLSLFLFALALMTSGLLSTILWVLGTVALITGLSGFCLVYRLLGMNTCKR</sequence>
<comment type="caution">
    <text evidence="3">The sequence shown here is derived from an EMBL/GenBank/DDBJ whole genome shotgun (WGS) entry which is preliminary data.</text>
</comment>
<evidence type="ECO:0000259" key="2">
    <source>
        <dbReference type="Pfam" id="PF11127"/>
    </source>
</evidence>
<dbReference type="RefSeq" id="WP_119761970.1">
    <property type="nucleotide sequence ID" value="NZ_QYUJ01000014.1"/>
</dbReference>
<feature type="transmembrane region" description="Helical" evidence="1">
    <location>
        <begin position="36"/>
        <end position="57"/>
    </location>
</feature>
<organism evidence="3 4">
    <name type="scientific">Deinococcus cavernae</name>
    <dbReference type="NCBI Taxonomy" id="2320857"/>
    <lineage>
        <taxon>Bacteria</taxon>
        <taxon>Thermotogati</taxon>
        <taxon>Deinococcota</taxon>
        <taxon>Deinococci</taxon>
        <taxon>Deinococcales</taxon>
        <taxon>Deinococcaceae</taxon>
        <taxon>Deinococcus</taxon>
    </lineage>
</organism>
<gene>
    <name evidence="3" type="ORF">D3875_05615</name>
</gene>
<proteinExistence type="predicted"/>